<dbReference type="VEuPathDB" id="VectorBase:GPPI011637"/>
<feature type="domain" description="Mos1 transposase HTH" evidence="2">
    <location>
        <begin position="119"/>
        <end position="162"/>
    </location>
</feature>
<proteinExistence type="predicted"/>
<keyword evidence="1" id="KW-0812">Transmembrane</keyword>
<evidence type="ECO:0000256" key="1">
    <source>
        <dbReference type="SAM" id="Phobius"/>
    </source>
</evidence>
<dbReference type="AlphaFoldDB" id="A0A1B0AX33"/>
<sequence>TTVATTIVLNIQRKLRLFCQTKYSPDSLCNIVELFQPLVVMYVFLTICRLGGCIILYHSCAQCIKRFIPQRLEQVMGEMCDLSDFGNGQIVAARLAGKCFVWKMSSYLDGEKRPIFGIICFYEFRYDRNATFVAAKDICDAYPSALNVRKCKRYFSKFKSGNIDLSDSYRSGRSTTLNNGMLRAEVEANPMSSNRRTAKHC</sequence>
<dbReference type="Pfam" id="PF17906">
    <property type="entry name" value="HTH_48"/>
    <property type="match status" value="1"/>
</dbReference>
<dbReference type="EnsemblMetazoa" id="GPPI011637-RA">
    <property type="protein sequence ID" value="GPPI011637-PA"/>
    <property type="gene ID" value="GPPI011637"/>
</dbReference>
<dbReference type="Proteomes" id="UP000092460">
    <property type="component" value="Unassembled WGS sequence"/>
</dbReference>
<dbReference type="EMBL" id="JXJN01004989">
    <property type="status" value="NOT_ANNOTATED_CDS"/>
    <property type="molecule type" value="Genomic_DNA"/>
</dbReference>
<reference evidence="3" key="2">
    <citation type="submission" date="2020-05" db="UniProtKB">
        <authorList>
            <consortium name="EnsemblMetazoa"/>
        </authorList>
    </citation>
    <scope>IDENTIFICATION</scope>
    <source>
        <strain evidence="3">IAEA</strain>
    </source>
</reference>
<keyword evidence="4" id="KW-1185">Reference proteome</keyword>
<name>A0A1B0AX33_9MUSC</name>
<evidence type="ECO:0000313" key="4">
    <source>
        <dbReference type="Proteomes" id="UP000092460"/>
    </source>
</evidence>
<accession>A0A1B0AX33</accession>
<dbReference type="STRING" id="67801.A0A1B0AX33"/>
<evidence type="ECO:0000259" key="2">
    <source>
        <dbReference type="Pfam" id="PF17906"/>
    </source>
</evidence>
<feature type="transmembrane region" description="Helical" evidence="1">
    <location>
        <begin position="34"/>
        <end position="57"/>
    </location>
</feature>
<protein>
    <recommendedName>
        <fullName evidence="2">Mos1 transposase HTH domain-containing protein</fullName>
    </recommendedName>
</protein>
<organism evidence="3 4">
    <name type="scientific">Glossina palpalis gambiensis</name>
    <dbReference type="NCBI Taxonomy" id="67801"/>
    <lineage>
        <taxon>Eukaryota</taxon>
        <taxon>Metazoa</taxon>
        <taxon>Ecdysozoa</taxon>
        <taxon>Arthropoda</taxon>
        <taxon>Hexapoda</taxon>
        <taxon>Insecta</taxon>
        <taxon>Pterygota</taxon>
        <taxon>Neoptera</taxon>
        <taxon>Endopterygota</taxon>
        <taxon>Diptera</taxon>
        <taxon>Brachycera</taxon>
        <taxon>Muscomorpha</taxon>
        <taxon>Hippoboscoidea</taxon>
        <taxon>Glossinidae</taxon>
        <taxon>Glossina</taxon>
    </lineage>
</organism>
<dbReference type="InterPro" id="IPR041426">
    <property type="entry name" value="Mos1_HTH"/>
</dbReference>
<keyword evidence="1" id="KW-1133">Transmembrane helix</keyword>
<reference evidence="4" key="1">
    <citation type="submission" date="2015-01" db="EMBL/GenBank/DDBJ databases">
        <authorList>
            <person name="Aksoy S."/>
            <person name="Warren W."/>
            <person name="Wilson R.K."/>
        </authorList>
    </citation>
    <scope>NUCLEOTIDE SEQUENCE [LARGE SCALE GENOMIC DNA]</scope>
    <source>
        <strain evidence="4">IAEA</strain>
    </source>
</reference>
<evidence type="ECO:0000313" key="3">
    <source>
        <dbReference type="EnsemblMetazoa" id="GPPI011637-PA"/>
    </source>
</evidence>
<keyword evidence="1" id="KW-0472">Membrane</keyword>